<dbReference type="GO" id="GO:0005813">
    <property type="term" value="C:centrosome"/>
    <property type="evidence" value="ECO:0007669"/>
    <property type="project" value="TreeGrafter"/>
</dbReference>
<feature type="compositionally biased region" description="Polar residues" evidence="2">
    <location>
        <begin position="451"/>
        <end position="467"/>
    </location>
</feature>
<dbReference type="Gene3D" id="3.80.10.10">
    <property type="entry name" value="Ribonuclease Inhibitor"/>
    <property type="match status" value="1"/>
</dbReference>
<keyword evidence="4" id="KW-1185">Reference proteome</keyword>
<sequence length="1105" mass="123218">MIPSVKERQKGAYDFKTFYESVCALHNLPPLQSVTCHLPEGILDINVDRIRAPDWDPIIKSLRINRNLNFIAFRSFSKANTEKGCNTPNRRPIPTLLASATVKRDLCRAVRSTLRLSKCITFLELQNIGISNLEIITLCEGIRQNRTLRHLSFEGSAIGDECLQELCRTIRNAPDLATVNLTACCITARGIEYLTQLIKFQAMERHGAAWEDSLRYRHPNLDQLGGLRRITLNDNPGIGDAGSIGMAEALTDDLWVRAIDLQACGLTDASARVWLGTLAGTQMKGNSSSFCPNAGNFSLFVLDLRRNPMIARDLLRAVTERALMNAEGKQNEYNWLRANPHAPTHLCSGVVVYPWPGITGFQTNHLQNRCSSRTSGSFQSRPSVSQKCRSQSAGALSARSTSGSNVEFRKGESRDGKLTGRPAFIPAGGKLRSRSLTSIKCARRTYRQHQSENNSETHSIQNRSQPRFESVYQRNPWKPAGKTRPSTANPKTSVLNQPQTRSGSGIPWRTAARASRCCRGYPRNQHPGQTCLEARSMQLKQPLDYQQAIANSATLAQRPSPLCTSVRKLRTEPYSAHLSTGKMGWVGPSEAFKRPIVTTAKTDQTKAARLQNQVKRLLTRVAQLELELSKAKKMSYTGIDSEKQSGDHLDRKPTRVIRTNTIDRLNDFLLNLQEVVETLKENQWEMGDHETQLDHLKHNVHKLCDLVDQATRQNAADKSSISLNKQSTTREERESTNVQNPYSWISPCGEGNVPNEGGKVTQQNPPFIDRHCESHLDDEIALQQEVSNFDSDHGVPNFGPNIQQNNHNMNPINDFKTTNAAAETRDEPSGCARPSDISPGSSVIVMVTPDGVDKTQAWSSTETVQRRMRTADSLMRLERLSSEANQMYAELTAVSVSCNDKGPNATEYTNNQKIHNNSDESPISIKATKTVKKNPTTMFACTNSRGPTYRGKSLTLSRIHLLDKQSDDEELISDDEENLKLWSVSSQDSNRSTPGRLEQTRHRLGEIAEPRQASDQQSTSLDDSEFTIQENVFAQSDEELDDLLLDYSLDASIGQNSDDDNNDDNDDEADEDEKDDNNFIDFSDMALSGSHDSICMRNNALISTS</sequence>
<feature type="coiled-coil region" evidence="1">
    <location>
        <begin position="600"/>
        <end position="634"/>
    </location>
</feature>
<evidence type="ECO:0000256" key="2">
    <source>
        <dbReference type="SAM" id="MobiDB-lite"/>
    </source>
</evidence>
<feature type="compositionally biased region" description="Basic and acidic residues" evidence="2">
    <location>
        <begin position="407"/>
        <end position="418"/>
    </location>
</feature>
<evidence type="ECO:0000313" key="3">
    <source>
        <dbReference type="EMBL" id="THD25054.1"/>
    </source>
</evidence>
<feature type="region of interest" description="Disordered" evidence="2">
    <location>
        <begin position="714"/>
        <end position="747"/>
    </location>
</feature>
<dbReference type="PRINTS" id="PR02062">
    <property type="entry name" value="CENTROSOME78"/>
</dbReference>
<name>A0A4E0RFR8_FASHE</name>
<keyword evidence="1" id="KW-0175">Coiled coil</keyword>
<dbReference type="GO" id="GO:0036064">
    <property type="term" value="C:ciliary basal body"/>
    <property type="evidence" value="ECO:0007669"/>
    <property type="project" value="TreeGrafter"/>
</dbReference>
<dbReference type="GO" id="GO:0044782">
    <property type="term" value="P:cilium organization"/>
    <property type="evidence" value="ECO:0007669"/>
    <property type="project" value="TreeGrafter"/>
</dbReference>
<protein>
    <recommendedName>
        <fullName evidence="5">Centrosomal protein of 78 kDa</fullName>
    </recommendedName>
</protein>
<feature type="region of interest" description="Disordered" evidence="2">
    <location>
        <begin position="1052"/>
        <end position="1078"/>
    </location>
</feature>
<feature type="region of interest" description="Disordered" evidence="2">
    <location>
        <begin position="370"/>
        <end position="429"/>
    </location>
</feature>
<dbReference type="InterPro" id="IPR032675">
    <property type="entry name" value="LRR_dom_sf"/>
</dbReference>
<feature type="compositionally biased region" description="Polar residues" evidence="2">
    <location>
        <begin position="370"/>
        <end position="405"/>
    </location>
</feature>
<comment type="caution">
    <text evidence="3">The sequence shown here is derived from an EMBL/GenBank/DDBJ whole genome shotgun (WGS) entry which is preliminary data.</text>
</comment>
<evidence type="ECO:0000256" key="1">
    <source>
        <dbReference type="SAM" id="Coils"/>
    </source>
</evidence>
<feature type="compositionally biased region" description="Polar residues" evidence="2">
    <location>
        <begin position="1013"/>
        <end position="1023"/>
    </location>
</feature>
<evidence type="ECO:0000313" key="4">
    <source>
        <dbReference type="Proteomes" id="UP000230066"/>
    </source>
</evidence>
<evidence type="ECO:0008006" key="5">
    <source>
        <dbReference type="Google" id="ProtNLM"/>
    </source>
</evidence>
<feature type="region of interest" description="Disordered" evidence="2">
    <location>
        <begin position="445"/>
        <end position="509"/>
    </location>
</feature>
<reference evidence="3" key="1">
    <citation type="submission" date="2019-03" db="EMBL/GenBank/DDBJ databases">
        <title>Improved annotation for the trematode Fasciola hepatica.</title>
        <authorList>
            <person name="Choi Y.-J."/>
            <person name="Martin J."/>
            <person name="Mitreva M."/>
        </authorList>
    </citation>
    <scope>NUCLEOTIDE SEQUENCE [LARGE SCALE GENOMIC DNA]</scope>
</reference>
<dbReference type="PANTHER" id="PTHR24110:SF3">
    <property type="entry name" value="CENTROSOMAL PROTEIN OF 78 KDA"/>
    <property type="match status" value="1"/>
</dbReference>
<feature type="compositionally biased region" description="Polar residues" evidence="2">
    <location>
        <begin position="484"/>
        <end position="503"/>
    </location>
</feature>
<dbReference type="InterPro" id="IPR026212">
    <property type="entry name" value="Cep78"/>
</dbReference>
<dbReference type="SUPFAM" id="SSF52047">
    <property type="entry name" value="RNI-like"/>
    <property type="match status" value="1"/>
</dbReference>
<organism evidence="3 4">
    <name type="scientific">Fasciola hepatica</name>
    <name type="common">Liver fluke</name>
    <dbReference type="NCBI Taxonomy" id="6192"/>
    <lineage>
        <taxon>Eukaryota</taxon>
        <taxon>Metazoa</taxon>
        <taxon>Spiralia</taxon>
        <taxon>Lophotrochozoa</taxon>
        <taxon>Platyhelminthes</taxon>
        <taxon>Trematoda</taxon>
        <taxon>Digenea</taxon>
        <taxon>Plagiorchiida</taxon>
        <taxon>Echinostomata</taxon>
        <taxon>Echinostomatoidea</taxon>
        <taxon>Fasciolidae</taxon>
        <taxon>Fasciola</taxon>
    </lineage>
</organism>
<dbReference type="Proteomes" id="UP000230066">
    <property type="component" value="Unassembled WGS sequence"/>
</dbReference>
<dbReference type="PANTHER" id="PTHR24110">
    <property type="entry name" value="CENTROSOMAL PROTEIN OF 78 KDA"/>
    <property type="match status" value="1"/>
</dbReference>
<feature type="compositionally biased region" description="Acidic residues" evidence="2">
    <location>
        <begin position="1057"/>
        <end position="1075"/>
    </location>
</feature>
<proteinExistence type="predicted"/>
<gene>
    <name evidence="3" type="ORF">D915_004152</name>
</gene>
<feature type="region of interest" description="Disordered" evidence="2">
    <location>
        <begin position="1004"/>
        <end position="1023"/>
    </location>
</feature>
<feature type="compositionally biased region" description="Polar residues" evidence="2">
    <location>
        <begin position="714"/>
        <end position="727"/>
    </location>
</feature>
<accession>A0A4E0RFR8</accession>
<dbReference type="AlphaFoldDB" id="A0A4E0RFR8"/>
<dbReference type="EMBL" id="JXXN02001310">
    <property type="protein sequence ID" value="THD25054.1"/>
    <property type="molecule type" value="Genomic_DNA"/>
</dbReference>